<dbReference type="Pfam" id="PF00534">
    <property type="entry name" value="Glycos_transf_1"/>
    <property type="match status" value="1"/>
</dbReference>
<evidence type="ECO:0000313" key="3">
    <source>
        <dbReference type="Proteomes" id="UP000519023"/>
    </source>
</evidence>
<feature type="domain" description="Glycosyl transferase family 1" evidence="1">
    <location>
        <begin position="225"/>
        <end position="384"/>
    </location>
</feature>
<dbReference type="Gene3D" id="3.40.50.2000">
    <property type="entry name" value="Glycogen Phosphorylase B"/>
    <property type="match status" value="1"/>
</dbReference>
<dbReference type="Proteomes" id="UP000519023">
    <property type="component" value="Unassembled WGS sequence"/>
</dbReference>
<evidence type="ECO:0000313" key="2">
    <source>
        <dbReference type="EMBL" id="NML13285.1"/>
    </source>
</evidence>
<proteinExistence type="predicted"/>
<keyword evidence="2" id="KW-0808">Transferase</keyword>
<dbReference type="SUPFAM" id="SSF53756">
    <property type="entry name" value="UDP-Glycosyltransferase/glycogen phosphorylase"/>
    <property type="match status" value="1"/>
</dbReference>
<reference evidence="2 3" key="1">
    <citation type="submission" date="2020-04" db="EMBL/GenBank/DDBJ databases">
        <title>Sphingobium sp. AR-3-1 isolated from Arctic soil.</title>
        <authorList>
            <person name="Dahal R.H."/>
            <person name="Chaudhary D.K."/>
        </authorList>
    </citation>
    <scope>NUCLEOTIDE SEQUENCE [LARGE SCALE GENOMIC DNA]</scope>
    <source>
        <strain evidence="2 3">AR-3-1</strain>
    </source>
</reference>
<dbReference type="PANTHER" id="PTHR12526">
    <property type="entry name" value="GLYCOSYLTRANSFERASE"/>
    <property type="match status" value="1"/>
</dbReference>
<dbReference type="AlphaFoldDB" id="A0A7X9ZUI1"/>
<organism evidence="2 3">
    <name type="scientific">Sphingobium psychrophilum</name>
    <dbReference type="NCBI Taxonomy" id="2728834"/>
    <lineage>
        <taxon>Bacteria</taxon>
        <taxon>Pseudomonadati</taxon>
        <taxon>Pseudomonadota</taxon>
        <taxon>Alphaproteobacteria</taxon>
        <taxon>Sphingomonadales</taxon>
        <taxon>Sphingomonadaceae</taxon>
        <taxon>Sphingobium</taxon>
    </lineage>
</organism>
<dbReference type="GO" id="GO:0016757">
    <property type="term" value="F:glycosyltransferase activity"/>
    <property type="evidence" value="ECO:0007669"/>
    <property type="project" value="InterPro"/>
</dbReference>
<dbReference type="EMBL" id="JABBFV010000050">
    <property type="protein sequence ID" value="NML13285.1"/>
    <property type="molecule type" value="Genomic_DNA"/>
</dbReference>
<accession>A0A7X9ZUI1</accession>
<sequence length="409" mass="45390">MALDDQASLLLVTHVSIRQGPYGPEVDEQTAAGIEQWCQHFDRVTFYGVESQANAISGGSASWVRTDEGLLGARARLVILPHAYTPRKMIRHYGAVRNELRQAVATHRHLCFTLGSIIGDWPTIAALEAIEQRRRYAAWIDRVEPFVIRNKLARAPLKRLLAEMVMPFTQAAIRYVLRKSTVALLQGGDSFAYYARSASDPHCTYDTHTRCTEQISASALLRKQDRALAREPLKIVYVGRVAGMKGPFDWLACLARLHTQGIAFQACWIGDGPDLPALKAQVSRAGLNHVIDFPGFEGRRTHLLDRLQESDLLLFCHKTPESARCLIEALVSGCPIIGYDTAYPRGLTQTYGGGLFAPGHSIEKLADHVARLHHDRQALCQLMEAAALSGTLYNEDAVYAHRAALMRRG</sequence>
<evidence type="ECO:0000259" key="1">
    <source>
        <dbReference type="Pfam" id="PF00534"/>
    </source>
</evidence>
<comment type="caution">
    <text evidence="2">The sequence shown here is derived from an EMBL/GenBank/DDBJ whole genome shotgun (WGS) entry which is preliminary data.</text>
</comment>
<gene>
    <name evidence="2" type="ORF">HHL08_24745</name>
</gene>
<dbReference type="InterPro" id="IPR001296">
    <property type="entry name" value="Glyco_trans_1"/>
</dbReference>
<name>A0A7X9ZUI1_9SPHN</name>
<dbReference type="RefSeq" id="WP_169575536.1">
    <property type="nucleotide sequence ID" value="NZ_JABBFV010000050.1"/>
</dbReference>
<protein>
    <submittedName>
        <fullName evidence="2">Glycosyltransferase</fullName>
    </submittedName>
</protein>
<keyword evidence="3" id="KW-1185">Reference proteome</keyword>